<dbReference type="InterPro" id="IPR016040">
    <property type="entry name" value="NAD(P)-bd_dom"/>
</dbReference>
<dbReference type="SUPFAM" id="SSF51735">
    <property type="entry name" value="NAD(P)-binding Rossmann-fold domains"/>
    <property type="match status" value="1"/>
</dbReference>
<protein>
    <submittedName>
        <fullName evidence="2">NAD-dependent epimerase/dehydratase family protein</fullName>
    </submittedName>
</protein>
<dbReference type="PANTHER" id="PTHR48079">
    <property type="entry name" value="PROTEIN YEEZ"/>
    <property type="match status" value="1"/>
</dbReference>
<sequence length="304" mass="31984">MKVFVTGATGALGSHAVPALLAAGHAVTALARTPRKAAALAEQGATPVQLSLFDRGALTEAFAGHDAVANFATALPSMAKFMSTNAHSYNEHVRTEGSAAVVDAALAAGVGRLLQESVCMLYPDRGAEWVDEDVPVDRYPMTKGNLAAEANARRFTERGGTGVVLRFGWFYGPGAAHAEQMLAQARYHVGMMPGPPGGYLSVIHMADAGAAVAAALTAPAGTYNVVDDEPLTKREFTDALGEAAGKKPWLRVPGRAALLFGDRLTSLSRSLRVSNARFREATGWAPRYPSAREGWPATAAELRK</sequence>
<dbReference type="Proteomes" id="UP001597419">
    <property type="component" value="Unassembled WGS sequence"/>
</dbReference>
<dbReference type="InterPro" id="IPR036291">
    <property type="entry name" value="NAD(P)-bd_dom_sf"/>
</dbReference>
<evidence type="ECO:0000313" key="3">
    <source>
        <dbReference type="Proteomes" id="UP001597419"/>
    </source>
</evidence>
<comment type="caution">
    <text evidence="2">The sequence shown here is derived from an EMBL/GenBank/DDBJ whole genome shotgun (WGS) entry which is preliminary data.</text>
</comment>
<organism evidence="2 3">
    <name type="scientific">Amycolatopsis samaneae</name>
    <dbReference type="NCBI Taxonomy" id="664691"/>
    <lineage>
        <taxon>Bacteria</taxon>
        <taxon>Bacillati</taxon>
        <taxon>Actinomycetota</taxon>
        <taxon>Actinomycetes</taxon>
        <taxon>Pseudonocardiales</taxon>
        <taxon>Pseudonocardiaceae</taxon>
        <taxon>Amycolatopsis</taxon>
    </lineage>
</organism>
<keyword evidence="3" id="KW-1185">Reference proteome</keyword>
<accession>A0ABW5GKF1</accession>
<evidence type="ECO:0000313" key="2">
    <source>
        <dbReference type="EMBL" id="MFD2461265.1"/>
    </source>
</evidence>
<dbReference type="RefSeq" id="WP_345405256.1">
    <property type="nucleotide sequence ID" value="NZ_BAABHG010000018.1"/>
</dbReference>
<dbReference type="EMBL" id="JBHUKU010000011">
    <property type="protein sequence ID" value="MFD2461265.1"/>
    <property type="molecule type" value="Genomic_DNA"/>
</dbReference>
<name>A0ABW5GKF1_9PSEU</name>
<dbReference type="Gene3D" id="3.40.50.720">
    <property type="entry name" value="NAD(P)-binding Rossmann-like Domain"/>
    <property type="match status" value="1"/>
</dbReference>
<feature type="domain" description="NAD(P)-binding" evidence="1">
    <location>
        <begin position="7"/>
        <end position="170"/>
    </location>
</feature>
<evidence type="ECO:0000259" key="1">
    <source>
        <dbReference type="Pfam" id="PF13460"/>
    </source>
</evidence>
<dbReference type="Pfam" id="PF13460">
    <property type="entry name" value="NAD_binding_10"/>
    <property type="match status" value="1"/>
</dbReference>
<dbReference type="InterPro" id="IPR051783">
    <property type="entry name" value="NAD(P)-dependent_oxidoreduct"/>
</dbReference>
<gene>
    <name evidence="2" type="ORF">ACFSYJ_21855</name>
</gene>
<dbReference type="PANTHER" id="PTHR48079:SF6">
    <property type="entry name" value="NAD(P)-BINDING DOMAIN-CONTAINING PROTEIN-RELATED"/>
    <property type="match status" value="1"/>
</dbReference>
<reference evidence="3" key="1">
    <citation type="journal article" date="2019" name="Int. J. Syst. Evol. Microbiol.">
        <title>The Global Catalogue of Microorganisms (GCM) 10K type strain sequencing project: providing services to taxonomists for standard genome sequencing and annotation.</title>
        <authorList>
            <consortium name="The Broad Institute Genomics Platform"/>
            <consortium name="The Broad Institute Genome Sequencing Center for Infectious Disease"/>
            <person name="Wu L."/>
            <person name="Ma J."/>
        </authorList>
    </citation>
    <scope>NUCLEOTIDE SEQUENCE [LARGE SCALE GENOMIC DNA]</scope>
    <source>
        <strain evidence="3">CGMCC 4.7643</strain>
    </source>
</reference>
<proteinExistence type="predicted"/>